<dbReference type="Proteomes" id="UP000809789">
    <property type="component" value="Unassembled WGS sequence"/>
</dbReference>
<name>A0A8K0PN90_9PEZI</name>
<organism evidence="2 3">
    <name type="scientific">Elsinoe batatas</name>
    <dbReference type="NCBI Taxonomy" id="2601811"/>
    <lineage>
        <taxon>Eukaryota</taxon>
        <taxon>Fungi</taxon>
        <taxon>Dikarya</taxon>
        <taxon>Ascomycota</taxon>
        <taxon>Pezizomycotina</taxon>
        <taxon>Dothideomycetes</taxon>
        <taxon>Dothideomycetidae</taxon>
        <taxon>Myriangiales</taxon>
        <taxon>Elsinoaceae</taxon>
        <taxon>Elsinoe</taxon>
    </lineage>
</organism>
<evidence type="ECO:0000259" key="1">
    <source>
        <dbReference type="PROSITE" id="PS51384"/>
    </source>
</evidence>
<evidence type="ECO:0000313" key="3">
    <source>
        <dbReference type="Proteomes" id="UP000809789"/>
    </source>
</evidence>
<sequence>MAFYQAKEWHEGEQEMHRRLRVPEMDNPAMPGLSPQLAAALPRMPLLALGTLDSEGRPWTTLWGGEKGFSQSLGGGMMGVRTPVPSMLDPVVEILVGSKAHGEVVKQEGQGRLVSGLIIDLETRKRVKLAGRMVAGALAEQQNDDTAVSEGLLQLVVKVEESLGNCPKYLNKKAISPAHPKPRLASDSAVLGSKAIDLVHKSDLFFLSTTHSEHDMDTNHRGGPSGFVRVLSQEDRTVLVYPEYSGNRLYQSLGNMITDPKAGFCFPDFKNGDCLYLTGRTEILVGKDAANLIPKSNLAVKITVDSARLVESILPLRGTSGEQSPYNPTVRYLANEKNVPRQDAALDNRAKLLKQTVLSPSISRFRFSLTNAATYHAGQYVTLDFSEHLDFGYSHMRDDDPRSLNDDFIRTFTVSSPPGLPPHPSRKLADDELEITIRKVGVVTDFLFKHGKDDRRYGSDLEVGVKGFGGNFTVAQDETAPVVAFIAAGVGITPLLPSLATLNLSKLRLLWSIRSFDAGLVGDILDVHPELAKSLFLYVTGDTPDDDAARESMLKVVASGAHIEHRRVSKEDVNSLAGEVKRWYVCTGTMQRNVILPWLEGQEVLYEDYNF</sequence>
<dbReference type="InterPro" id="IPR017927">
    <property type="entry name" value="FAD-bd_FR_type"/>
</dbReference>
<dbReference type="Gene3D" id="2.30.110.10">
    <property type="entry name" value="Electron Transport, Fmn-binding Protein, Chain A"/>
    <property type="match status" value="1"/>
</dbReference>
<keyword evidence="3" id="KW-1185">Reference proteome</keyword>
<dbReference type="AlphaFoldDB" id="A0A8K0PN90"/>
<dbReference type="InterPro" id="IPR017938">
    <property type="entry name" value="Riboflavin_synthase-like_b-brl"/>
</dbReference>
<accession>A0A8K0PN90</accession>
<proteinExistence type="predicted"/>
<dbReference type="Gene3D" id="2.40.30.10">
    <property type="entry name" value="Translation factors"/>
    <property type="match status" value="1"/>
</dbReference>
<comment type="caution">
    <text evidence="2">The sequence shown here is derived from an EMBL/GenBank/DDBJ whole genome shotgun (WGS) entry which is preliminary data.</text>
</comment>
<dbReference type="SUPFAM" id="SSF52343">
    <property type="entry name" value="Ferredoxin reductase-like, C-terminal NADP-linked domain"/>
    <property type="match status" value="1"/>
</dbReference>
<dbReference type="PANTHER" id="PTHR42815:SF2">
    <property type="entry name" value="FAD-BINDING, PUTATIVE (AFU_ORTHOLOGUE AFUA_6G07600)-RELATED"/>
    <property type="match status" value="1"/>
</dbReference>
<dbReference type="OrthoDB" id="436496at2759"/>
<dbReference type="PANTHER" id="PTHR42815">
    <property type="entry name" value="FAD-BINDING, PUTATIVE (AFU_ORTHOLOGUE AFUA_6G07600)-RELATED"/>
    <property type="match status" value="1"/>
</dbReference>
<gene>
    <name evidence="2" type="ORF">KVT40_001059</name>
</gene>
<dbReference type="InterPro" id="IPR039261">
    <property type="entry name" value="FNR_nucleotide-bd"/>
</dbReference>
<dbReference type="Gene3D" id="3.40.50.80">
    <property type="entry name" value="Nucleotide-binding domain of ferredoxin-NADP reductase (FNR) module"/>
    <property type="match status" value="1"/>
</dbReference>
<dbReference type="EMBL" id="JAESVG020000001">
    <property type="protein sequence ID" value="KAG8631919.1"/>
    <property type="molecule type" value="Genomic_DNA"/>
</dbReference>
<protein>
    <recommendedName>
        <fullName evidence="1">FAD-binding FR-type domain-containing protein</fullName>
    </recommendedName>
</protein>
<dbReference type="SUPFAM" id="SSF50475">
    <property type="entry name" value="FMN-binding split barrel"/>
    <property type="match status" value="1"/>
</dbReference>
<dbReference type="GO" id="GO:0016491">
    <property type="term" value="F:oxidoreductase activity"/>
    <property type="evidence" value="ECO:0007669"/>
    <property type="project" value="InterPro"/>
</dbReference>
<dbReference type="SUPFAM" id="SSF63380">
    <property type="entry name" value="Riboflavin synthase domain-like"/>
    <property type="match status" value="1"/>
</dbReference>
<dbReference type="InterPro" id="IPR012349">
    <property type="entry name" value="Split_barrel_FMN-bd"/>
</dbReference>
<feature type="domain" description="FAD-binding FR-type" evidence="1">
    <location>
        <begin position="345"/>
        <end position="475"/>
    </location>
</feature>
<reference evidence="2" key="1">
    <citation type="submission" date="2021-07" db="EMBL/GenBank/DDBJ databases">
        <title>Elsinoe batatas strain:CRI-CJ2 Genome sequencing and assembly.</title>
        <authorList>
            <person name="Huang L."/>
        </authorList>
    </citation>
    <scope>NUCLEOTIDE SEQUENCE</scope>
    <source>
        <strain evidence="2">CRI-CJ2</strain>
    </source>
</reference>
<dbReference type="PROSITE" id="PS51384">
    <property type="entry name" value="FAD_FR"/>
    <property type="match status" value="1"/>
</dbReference>
<evidence type="ECO:0000313" key="2">
    <source>
        <dbReference type="EMBL" id="KAG8631919.1"/>
    </source>
</evidence>